<feature type="chain" id="PRO_5039697528" description="SLH domain-containing protein" evidence="2">
    <location>
        <begin position="23"/>
        <end position="590"/>
    </location>
</feature>
<dbReference type="AlphaFoldDB" id="A0A972GWW6"/>
<dbReference type="InterPro" id="IPR051465">
    <property type="entry name" value="Cell_Envelope_Struct_Comp"/>
</dbReference>
<feature type="signal peptide" evidence="2">
    <location>
        <begin position="1"/>
        <end position="22"/>
    </location>
</feature>
<keyword evidence="5" id="KW-1185">Reference proteome</keyword>
<dbReference type="PANTHER" id="PTHR43308">
    <property type="entry name" value="OUTER MEMBRANE PROTEIN ALPHA-RELATED"/>
    <property type="match status" value="1"/>
</dbReference>
<feature type="compositionally biased region" description="Low complexity" evidence="1">
    <location>
        <begin position="485"/>
        <end position="504"/>
    </location>
</feature>
<dbReference type="PROSITE" id="PS51272">
    <property type="entry name" value="SLH"/>
    <property type="match status" value="3"/>
</dbReference>
<feature type="domain" description="SLH" evidence="3">
    <location>
        <begin position="102"/>
        <end position="165"/>
    </location>
</feature>
<sequence>MLRKTRKTIASFLALSMVLSMASTGLTANAETTKTIADLADSTAKVSFSDISSHWASKEINNWSQKGIINGYEDGTFKPNTPILRSEFASLVNRVFAYPSKTTQSFPDVSSSAWYAQDISKAVAAGIVVGDDKGNFKPEAPISRQEAAVILSRAFDLKAQDTKASDRFTDAGTIASWSKDSVNALLEGGYVSGREDGSFDPLANITRAEFVKMIDSVVGELKYAANTYTGNVNSNLVINTKDVNLKNMTISGDLYITSGVGEGNVSLDNVTVKGRTVVRGGGEHSIVINNSNLVGTLLVVKSDGKIRILMQGSSDIPHVQLNSGAKLEAENATGKGFGDVQIIGMVSADQEIKLDGNFANISVEAPGVAVQVIDGSVNKIDVKEKAVGSSVKVLEGNVNQLNVQTKVAIDLSGGIVANVDIQKSAAGTSVQMASNSSVTNFKIDAPIEVKGSGKIETASINVDGVKIETKPTKITVADGVKSDVTTTTPTGGSSRRSSSNPTLSKTAAEVADTITTIAAPAKDVATLTLPSVPAGFTVAIMTSSDTGVIALDGTIALPKEATTVNLVLEVTRTSDNSKASTASIAVVVPA</sequence>
<name>A0A972GWW6_9BACL</name>
<feature type="domain" description="SLH" evidence="3">
    <location>
        <begin position="43"/>
        <end position="101"/>
    </location>
</feature>
<evidence type="ECO:0000259" key="3">
    <source>
        <dbReference type="PROSITE" id="PS51272"/>
    </source>
</evidence>
<organism evidence="4 5">
    <name type="scientific">Paenibacillus foliorum</name>
    <dbReference type="NCBI Taxonomy" id="2654974"/>
    <lineage>
        <taxon>Bacteria</taxon>
        <taxon>Bacillati</taxon>
        <taxon>Bacillota</taxon>
        <taxon>Bacilli</taxon>
        <taxon>Bacillales</taxon>
        <taxon>Paenibacillaceae</taxon>
        <taxon>Paenibacillus</taxon>
    </lineage>
</organism>
<comment type="caution">
    <text evidence="4">The sequence shown here is derived from an EMBL/GenBank/DDBJ whole genome shotgun (WGS) entry which is preliminary data.</text>
</comment>
<feature type="domain" description="SLH" evidence="3">
    <location>
        <begin position="168"/>
        <end position="228"/>
    </location>
</feature>
<dbReference type="EMBL" id="WHOD01000075">
    <property type="protein sequence ID" value="NOU95658.1"/>
    <property type="molecule type" value="Genomic_DNA"/>
</dbReference>
<dbReference type="Pfam" id="PF00395">
    <property type="entry name" value="SLH"/>
    <property type="match status" value="3"/>
</dbReference>
<keyword evidence="2" id="KW-0732">Signal</keyword>
<feature type="non-terminal residue" evidence="4">
    <location>
        <position position="590"/>
    </location>
</feature>
<dbReference type="Proteomes" id="UP000641588">
    <property type="component" value="Unassembled WGS sequence"/>
</dbReference>
<feature type="region of interest" description="Disordered" evidence="1">
    <location>
        <begin position="480"/>
        <end position="504"/>
    </location>
</feature>
<dbReference type="RefSeq" id="WP_171653889.1">
    <property type="nucleotide sequence ID" value="NZ_WHOD01000075.1"/>
</dbReference>
<gene>
    <name evidence="4" type="ORF">GC093_20850</name>
</gene>
<evidence type="ECO:0000313" key="4">
    <source>
        <dbReference type="EMBL" id="NOU95658.1"/>
    </source>
</evidence>
<dbReference type="PANTHER" id="PTHR43308:SF5">
    <property type="entry name" value="S-LAYER PROTEIN _ PEPTIDOGLYCAN ENDO-BETA-N-ACETYLGLUCOSAMINIDASE"/>
    <property type="match status" value="1"/>
</dbReference>
<reference evidence="4" key="1">
    <citation type="submission" date="2019-10" db="EMBL/GenBank/DDBJ databases">
        <title>Description of Paenibacillus glebae sp. nov.</title>
        <authorList>
            <person name="Carlier A."/>
            <person name="Qi S."/>
        </authorList>
    </citation>
    <scope>NUCLEOTIDE SEQUENCE</scope>
    <source>
        <strain evidence="4">LMG 31456</strain>
    </source>
</reference>
<proteinExistence type="predicted"/>
<evidence type="ECO:0000256" key="1">
    <source>
        <dbReference type="SAM" id="MobiDB-lite"/>
    </source>
</evidence>
<accession>A0A972GWW6</accession>
<dbReference type="InterPro" id="IPR001119">
    <property type="entry name" value="SLH_dom"/>
</dbReference>
<protein>
    <recommendedName>
        <fullName evidence="3">SLH domain-containing protein</fullName>
    </recommendedName>
</protein>
<evidence type="ECO:0000256" key="2">
    <source>
        <dbReference type="SAM" id="SignalP"/>
    </source>
</evidence>
<evidence type="ECO:0000313" key="5">
    <source>
        <dbReference type="Proteomes" id="UP000641588"/>
    </source>
</evidence>